<dbReference type="CDD" id="cd07984">
    <property type="entry name" value="LPLAT_LABLAT-like"/>
    <property type="match status" value="1"/>
</dbReference>
<reference evidence="8 9" key="1">
    <citation type="journal article" date="2018" name="Int. J. Syst. Evol. Microbiol.">
        <title>Adhaeribacter swui sp. nov., isolated from wet mud.</title>
        <authorList>
            <person name="Kim D.U."/>
            <person name="Kim K.W."/>
            <person name="Kang M.S."/>
            <person name="Kim J.Y."/>
            <person name="Jang J.H."/>
            <person name="Kim M.K."/>
        </authorList>
    </citation>
    <scope>NUCLEOTIDE SEQUENCE [LARGE SCALE GENOMIC DNA]</scope>
    <source>
        <strain evidence="8 9">KCTC 52873</strain>
    </source>
</reference>
<dbReference type="GO" id="GO:0005886">
    <property type="term" value="C:plasma membrane"/>
    <property type="evidence" value="ECO:0007669"/>
    <property type="project" value="UniProtKB-SubCell"/>
</dbReference>
<keyword evidence="9" id="KW-1185">Reference proteome</keyword>
<proteinExistence type="predicted"/>
<evidence type="ECO:0000256" key="1">
    <source>
        <dbReference type="ARBA" id="ARBA00004533"/>
    </source>
</evidence>
<evidence type="ECO:0000256" key="4">
    <source>
        <dbReference type="ARBA" id="ARBA00022679"/>
    </source>
</evidence>
<keyword evidence="7" id="KW-0812">Transmembrane</keyword>
<keyword evidence="2" id="KW-1003">Cell membrane</keyword>
<dbReference type="Pfam" id="PF03279">
    <property type="entry name" value="Lip_A_acyltrans"/>
    <property type="match status" value="1"/>
</dbReference>
<dbReference type="AlphaFoldDB" id="A0A7G7GA96"/>
<dbReference type="GO" id="GO:0009247">
    <property type="term" value="P:glycolipid biosynthetic process"/>
    <property type="evidence" value="ECO:0007669"/>
    <property type="project" value="UniProtKB-ARBA"/>
</dbReference>
<evidence type="ECO:0000256" key="5">
    <source>
        <dbReference type="ARBA" id="ARBA00023136"/>
    </source>
</evidence>
<evidence type="ECO:0000256" key="3">
    <source>
        <dbReference type="ARBA" id="ARBA00022519"/>
    </source>
</evidence>
<dbReference type="PANTHER" id="PTHR30606">
    <property type="entry name" value="LIPID A BIOSYNTHESIS LAUROYL ACYLTRANSFERASE"/>
    <property type="match status" value="1"/>
</dbReference>
<dbReference type="RefSeq" id="WP_185270562.1">
    <property type="nucleotide sequence ID" value="NZ_CP055156.1"/>
</dbReference>
<keyword evidence="4 8" id="KW-0808">Transferase</keyword>
<evidence type="ECO:0000313" key="8">
    <source>
        <dbReference type="EMBL" id="QNF34080.1"/>
    </source>
</evidence>
<dbReference type="PANTHER" id="PTHR30606:SF10">
    <property type="entry name" value="PHOSPHATIDYLINOSITOL MANNOSIDE ACYLTRANSFERASE"/>
    <property type="match status" value="1"/>
</dbReference>
<evidence type="ECO:0000313" key="9">
    <source>
        <dbReference type="Proteomes" id="UP000515237"/>
    </source>
</evidence>
<sequence length="299" mass="35006">MTKLQIPRRFYPLWYLLQGIARLPFGVLYLLSDVLYFLLYYVTGYRKKVVFKNLQNAFPEKTEAERLSIAKQFYRNLTDIVVETIKLAAISPEELHKRVKILNPEVISAATNQGKIALALGGHQCNWEWAPSGGIPFFNCPIDVVYKPLSNSFFEAFIWQARTRLGPNMVRMKDTLRYLIQRKNQPRLFCMLSDQTPPKSEIQYWTTFMHQDAGFFVGGEKLAASFHMPVFFIHAQRVGRGWYNFKFIPIEPSEAARQTAFPVTEQFTRMLENWIQENPADYLWSHRRWKHQRPVGEAS</sequence>
<name>A0A7G7GA96_9BACT</name>
<protein>
    <submittedName>
        <fullName evidence="8">Lysophospholipid acyltransferase family protein</fullName>
    </submittedName>
</protein>
<dbReference type="GO" id="GO:0016746">
    <property type="term" value="F:acyltransferase activity"/>
    <property type="evidence" value="ECO:0007669"/>
    <property type="project" value="UniProtKB-KW"/>
</dbReference>
<keyword evidence="7" id="KW-1133">Transmembrane helix</keyword>
<keyword evidence="3" id="KW-0997">Cell inner membrane</keyword>
<organism evidence="8 9">
    <name type="scientific">Adhaeribacter swui</name>
    <dbReference type="NCBI Taxonomy" id="2086471"/>
    <lineage>
        <taxon>Bacteria</taxon>
        <taxon>Pseudomonadati</taxon>
        <taxon>Bacteroidota</taxon>
        <taxon>Cytophagia</taxon>
        <taxon>Cytophagales</taxon>
        <taxon>Hymenobacteraceae</taxon>
        <taxon>Adhaeribacter</taxon>
    </lineage>
</organism>
<comment type="subcellular location">
    <subcellularLocation>
        <location evidence="1">Cell inner membrane</location>
    </subcellularLocation>
</comment>
<accession>A0A7G7GA96</accession>
<dbReference type="InterPro" id="IPR004960">
    <property type="entry name" value="LipA_acyltrans"/>
</dbReference>
<feature type="transmembrane region" description="Helical" evidence="7">
    <location>
        <begin position="20"/>
        <end position="42"/>
    </location>
</feature>
<gene>
    <name evidence="8" type="ORF">HUW51_15615</name>
</gene>
<dbReference type="KEGG" id="aswu:HUW51_15615"/>
<evidence type="ECO:0000256" key="7">
    <source>
        <dbReference type="SAM" id="Phobius"/>
    </source>
</evidence>
<dbReference type="EMBL" id="CP055156">
    <property type="protein sequence ID" value="QNF34080.1"/>
    <property type="molecule type" value="Genomic_DNA"/>
</dbReference>
<dbReference type="Proteomes" id="UP000515237">
    <property type="component" value="Chromosome"/>
</dbReference>
<keyword evidence="5 7" id="KW-0472">Membrane</keyword>
<evidence type="ECO:0000256" key="2">
    <source>
        <dbReference type="ARBA" id="ARBA00022475"/>
    </source>
</evidence>
<keyword evidence="6 8" id="KW-0012">Acyltransferase</keyword>
<evidence type="ECO:0000256" key="6">
    <source>
        <dbReference type="ARBA" id="ARBA00023315"/>
    </source>
</evidence>